<evidence type="ECO:0000256" key="6">
    <source>
        <dbReference type="ARBA" id="ARBA00022989"/>
    </source>
</evidence>
<evidence type="ECO:0000256" key="9">
    <source>
        <dbReference type="ARBA" id="ARBA00038341"/>
    </source>
</evidence>
<feature type="transmembrane region" description="Helical" evidence="10">
    <location>
        <begin position="215"/>
        <end position="234"/>
    </location>
</feature>
<comment type="similarity">
    <text evidence="9">Belongs to the monovalent cation:proton antiporter 2 (CPA2) transporter (TC 2.A.37) family. CHX (TC 2.A.37.4) subfamily.</text>
</comment>
<evidence type="ECO:0000256" key="7">
    <source>
        <dbReference type="ARBA" id="ARBA00023065"/>
    </source>
</evidence>
<dbReference type="GO" id="GO:0012505">
    <property type="term" value="C:endomembrane system"/>
    <property type="evidence" value="ECO:0007669"/>
    <property type="project" value="TreeGrafter"/>
</dbReference>
<organism evidence="12 13">
    <name type="scientific">Momordica charantia</name>
    <name type="common">Bitter gourd</name>
    <name type="synonym">Balsam pear</name>
    <dbReference type="NCBI Taxonomy" id="3673"/>
    <lineage>
        <taxon>Eukaryota</taxon>
        <taxon>Viridiplantae</taxon>
        <taxon>Streptophyta</taxon>
        <taxon>Embryophyta</taxon>
        <taxon>Tracheophyta</taxon>
        <taxon>Spermatophyta</taxon>
        <taxon>Magnoliopsida</taxon>
        <taxon>eudicotyledons</taxon>
        <taxon>Gunneridae</taxon>
        <taxon>Pentapetalae</taxon>
        <taxon>rosids</taxon>
        <taxon>fabids</taxon>
        <taxon>Cucurbitales</taxon>
        <taxon>Cucurbitaceae</taxon>
        <taxon>Momordiceae</taxon>
        <taxon>Momordica</taxon>
    </lineage>
</organism>
<keyword evidence="6 10" id="KW-1133">Transmembrane helix</keyword>
<feature type="transmembrane region" description="Helical" evidence="10">
    <location>
        <begin position="147"/>
        <end position="165"/>
    </location>
</feature>
<protein>
    <submittedName>
        <fullName evidence="13">Cation/H(+) antiporter 3-like</fullName>
    </submittedName>
</protein>
<evidence type="ECO:0000256" key="4">
    <source>
        <dbReference type="ARBA" id="ARBA00022692"/>
    </source>
</evidence>
<dbReference type="InterPro" id="IPR006153">
    <property type="entry name" value="Cation/H_exchanger_TM"/>
</dbReference>
<feature type="transmembrane region" description="Helical" evidence="10">
    <location>
        <begin position="82"/>
        <end position="100"/>
    </location>
</feature>
<dbReference type="GO" id="GO:0015297">
    <property type="term" value="F:antiporter activity"/>
    <property type="evidence" value="ECO:0007669"/>
    <property type="project" value="InterPro"/>
</dbReference>
<dbReference type="AlphaFoldDB" id="A0A6J1CH51"/>
<keyword evidence="7" id="KW-0406">Ion transport</keyword>
<keyword evidence="2" id="KW-0813">Transport</keyword>
<evidence type="ECO:0000256" key="8">
    <source>
        <dbReference type="ARBA" id="ARBA00023136"/>
    </source>
</evidence>
<feature type="transmembrane region" description="Helical" evidence="10">
    <location>
        <begin position="369"/>
        <end position="388"/>
    </location>
</feature>
<gene>
    <name evidence="13" type="primary">LOC111011604</name>
</gene>
<name>A0A6J1CH51_MOMCH</name>
<keyword evidence="3" id="KW-0633">Potassium transport</keyword>
<feature type="transmembrane region" description="Helical" evidence="10">
    <location>
        <begin position="430"/>
        <end position="449"/>
    </location>
</feature>
<evidence type="ECO:0000256" key="1">
    <source>
        <dbReference type="ARBA" id="ARBA00004141"/>
    </source>
</evidence>
<feature type="transmembrane region" description="Helical" evidence="10">
    <location>
        <begin position="286"/>
        <end position="309"/>
    </location>
</feature>
<feature type="domain" description="Cation/H+ exchanger transmembrane" evidence="11">
    <location>
        <begin position="68"/>
        <end position="449"/>
    </location>
</feature>
<evidence type="ECO:0000313" key="13">
    <source>
        <dbReference type="RefSeq" id="XP_022141140.1"/>
    </source>
</evidence>
<dbReference type="OrthoDB" id="1938353at2759"/>
<dbReference type="GO" id="GO:0006813">
    <property type="term" value="P:potassium ion transport"/>
    <property type="evidence" value="ECO:0007669"/>
    <property type="project" value="UniProtKB-KW"/>
</dbReference>
<evidence type="ECO:0000256" key="2">
    <source>
        <dbReference type="ARBA" id="ARBA00022448"/>
    </source>
</evidence>
<evidence type="ECO:0000256" key="10">
    <source>
        <dbReference type="SAM" id="Phobius"/>
    </source>
</evidence>
<feature type="transmembrane region" description="Helical" evidence="10">
    <location>
        <begin position="185"/>
        <end position="203"/>
    </location>
</feature>
<dbReference type="GO" id="GO:0016020">
    <property type="term" value="C:membrane"/>
    <property type="evidence" value="ECO:0007669"/>
    <property type="project" value="UniProtKB-SubCell"/>
</dbReference>
<dbReference type="InterPro" id="IPR050794">
    <property type="entry name" value="CPA2_transporter"/>
</dbReference>
<keyword evidence="8 10" id="KW-0472">Membrane</keyword>
<keyword evidence="5" id="KW-0630">Potassium</keyword>
<reference evidence="13" key="1">
    <citation type="submission" date="2025-08" db="UniProtKB">
        <authorList>
            <consortium name="RefSeq"/>
        </authorList>
    </citation>
    <scope>IDENTIFICATION</scope>
    <source>
        <strain evidence="13">OHB3-1</strain>
    </source>
</reference>
<dbReference type="Proteomes" id="UP000504603">
    <property type="component" value="Unplaced"/>
</dbReference>
<feature type="transmembrane region" description="Helical" evidence="10">
    <location>
        <begin position="115"/>
        <end position="135"/>
    </location>
</feature>
<feature type="transmembrane region" description="Helical" evidence="10">
    <location>
        <begin position="246"/>
        <end position="265"/>
    </location>
</feature>
<sequence length="608" mass="67478">MQSNYSSSKEESHLSYYSESNSTSVICLDVPSHIISKGLWVQFNDPNWWLKGSLPLLEFQLTVLCFSLVITHLILKHFGVSKVSSQILIGLIFGCSWRQFDKETINLFYERNQDILGLLAEFGYTLYLFLSGVKIDLSMTIRAGKNALIIGILALLVPLFAANFVRSLLVDGSGISEADLSTLPILISFHSMSSFPVIASLLSDLEIVNSELGHLGLSSALFSDLLSLFMMVTARQAKRFKDVPSIASLQLGALILLFLLILFVFRPAMLWIIRQTPEGMPVKGSYIQAVIFLVLFTTVLFNFTGQISIMGPYVFGLAVPDGAPLASTLVNNIECLVSDVFMPILVITCALKADLSQISSSFDAAFTKLNIVLILVTFVVKIVSCFLTSRHCRLPFRDSLALSLIMSNKGAVELVLYTMARDYNAINDGLLGWCFLSIVFVATLVPILVKCLYDPSMKYAGYQNRNIMHLNPASDKLRLLACIHQNENINSIIHLLNLSCPTAENPLAIHILHLLRDFRSKCLGDGRVVYKEDVCRDGQQTAFIIRKIVNLFDLMIVGRRNGLKSSQTDGLNEWNEFPELGVLGDLIASTDINSRASLLVIQQQIVIQ</sequence>
<dbReference type="GeneID" id="111011604"/>
<dbReference type="PANTHER" id="PTHR32468:SF17">
    <property type="entry name" value="CATION_H(+) ANTIPORTER 4"/>
    <property type="match status" value="1"/>
</dbReference>
<dbReference type="GO" id="GO:0006885">
    <property type="term" value="P:regulation of pH"/>
    <property type="evidence" value="ECO:0007669"/>
    <property type="project" value="TreeGrafter"/>
</dbReference>
<comment type="subcellular location">
    <subcellularLocation>
        <location evidence="1">Membrane</location>
        <topology evidence="1">Multi-pass membrane protein</topology>
    </subcellularLocation>
</comment>
<accession>A0A6J1CH51</accession>
<evidence type="ECO:0000313" key="12">
    <source>
        <dbReference type="Proteomes" id="UP000504603"/>
    </source>
</evidence>
<dbReference type="PANTHER" id="PTHR32468">
    <property type="entry name" value="CATION/H + ANTIPORTER"/>
    <property type="match status" value="1"/>
</dbReference>
<keyword evidence="12" id="KW-1185">Reference proteome</keyword>
<keyword evidence="4 10" id="KW-0812">Transmembrane</keyword>
<dbReference type="Gene3D" id="1.20.1530.20">
    <property type="match status" value="1"/>
</dbReference>
<dbReference type="RefSeq" id="XP_022141140.1">
    <property type="nucleotide sequence ID" value="XM_022285448.1"/>
</dbReference>
<evidence type="ECO:0000256" key="3">
    <source>
        <dbReference type="ARBA" id="ARBA00022538"/>
    </source>
</evidence>
<dbReference type="InterPro" id="IPR038770">
    <property type="entry name" value="Na+/solute_symporter_sf"/>
</dbReference>
<evidence type="ECO:0000259" key="11">
    <source>
        <dbReference type="Pfam" id="PF00999"/>
    </source>
</evidence>
<dbReference type="Pfam" id="PF00999">
    <property type="entry name" value="Na_H_Exchanger"/>
    <property type="match status" value="1"/>
</dbReference>
<proteinExistence type="inferred from homology"/>
<dbReference type="KEGG" id="mcha:111011604"/>
<evidence type="ECO:0000256" key="5">
    <source>
        <dbReference type="ARBA" id="ARBA00022958"/>
    </source>
</evidence>
<dbReference type="GO" id="GO:1902600">
    <property type="term" value="P:proton transmembrane transport"/>
    <property type="evidence" value="ECO:0007669"/>
    <property type="project" value="InterPro"/>
</dbReference>